<accession>A0A2N5C3L6</accession>
<comment type="caution">
    <text evidence="2">The sequence shown here is derived from an EMBL/GenBank/DDBJ whole genome shotgun (WGS) entry which is preliminary data.</text>
</comment>
<evidence type="ECO:0000313" key="3">
    <source>
        <dbReference type="Proteomes" id="UP000234341"/>
    </source>
</evidence>
<name>A0A2N5C3L6_9BURK</name>
<dbReference type="AlphaFoldDB" id="A0A2N5C3L6"/>
<feature type="region of interest" description="Disordered" evidence="1">
    <location>
        <begin position="158"/>
        <end position="187"/>
    </location>
</feature>
<dbReference type="Proteomes" id="UP000234341">
    <property type="component" value="Unassembled WGS sequence"/>
</dbReference>
<dbReference type="RefSeq" id="WP_101685078.1">
    <property type="nucleotide sequence ID" value="NZ_PJRP01000022.1"/>
</dbReference>
<dbReference type="EMBL" id="PJRP01000022">
    <property type="protein sequence ID" value="PLP96823.1"/>
    <property type="molecule type" value="Genomic_DNA"/>
</dbReference>
<organism evidence="2 3">
    <name type="scientific">Cupriavidus pauculus</name>
    <dbReference type="NCBI Taxonomy" id="82633"/>
    <lineage>
        <taxon>Bacteria</taxon>
        <taxon>Pseudomonadati</taxon>
        <taxon>Pseudomonadota</taxon>
        <taxon>Betaproteobacteria</taxon>
        <taxon>Burkholderiales</taxon>
        <taxon>Burkholderiaceae</taxon>
        <taxon>Cupriavidus</taxon>
    </lineage>
</organism>
<dbReference type="OrthoDB" id="9110886at2"/>
<feature type="compositionally biased region" description="Basic and acidic residues" evidence="1">
    <location>
        <begin position="177"/>
        <end position="187"/>
    </location>
</feature>
<evidence type="ECO:0000313" key="2">
    <source>
        <dbReference type="EMBL" id="PLP96823.1"/>
    </source>
</evidence>
<protein>
    <submittedName>
        <fullName evidence="2">Uncharacterized protein</fullName>
    </submittedName>
</protein>
<sequence>MERAYATIGEAVVFAQILEAAIVPLSEIFKMKSDPAYFEKTGGGFISEGIFKSATANIIKELEKRGGIDAGLQELLTAYIDMRHTLIHRWFIQKGWPADGDVDAFAEVIAFAVKVKMEARAPAFLFTSYGVKYGPPGADHNKLERTFLDAHLEGSPPSSGNMLGCGNSAPPLWEPIVGREDRASQED</sequence>
<proteinExistence type="predicted"/>
<reference evidence="2 3" key="1">
    <citation type="submission" date="2017-12" db="EMBL/GenBank/DDBJ databases">
        <title>Genome sequence of the active heterotrophic nitrifier-denitrifier, Cupriavidus pauculus UM1.</title>
        <authorList>
            <person name="Putonti C."/>
            <person name="Castignetti D."/>
        </authorList>
    </citation>
    <scope>NUCLEOTIDE SEQUENCE [LARGE SCALE GENOMIC DNA]</scope>
    <source>
        <strain evidence="2 3">UM1</strain>
    </source>
</reference>
<evidence type="ECO:0000256" key="1">
    <source>
        <dbReference type="SAM" id="MobiDB-lite"/>
    </source>
</evidence>
<gene>
    <name evidence="2" type="ORF">CYJ10_29975</name>
</gene>